<feature type="transmembrane region" description="Helical" evidence="1">
    <location>
        <begin position="89"/>
        <end position="111"/>
    </location>
</feature>
<dbReference type="Proteomes" id="UP000323502">
    <property type="component" value="Unassembled WGS sequence"/>
</dbReference>
<name>A0A1G7LYC2_9SPHN</name>
<evidence type="ECO:0000256" key="1">
    <source>
        <dbReference type="SAM" id="Phobius"/>
    </source>
</evidence>
<sequence length="154" mass="15850">MTAAQRRYRRIEMAVAAAISAVLSGVFVALLFGGQAEVAVAGWNGLIVDALPQTAMIALMSSLVPTLLTRRRTRHGAIAPMLTESRWPAAVVLRIGAFVLLATVLAGGLHAALLPLGPSAWPLSAVFAGKILYGGVLGMAVAGLAVTAALRDPV</sequence>
<keyword evidence="1" id="KW-0472">Membrane</keyword>
<dbReference type="OrthoDB" id="7585990at2"/>
<dbReference type="Proteomes" id="UP000436801">
    <property type="component" value="Unassembled WGS sequence"/>
</dbReference>
<dbReference type="EMBL" id="WSUT01000001">
    <property type="protein sequence ID" value="MWC42177.1"/>
    <property type="molecule type" value="Genomic_DNA"/>
</dbReference>
<proteinExistence type="predicted"/>
<dbReference type="EMBL" id="FNBI01000004">
    <property type="protein sequence ID" value="SDF54512.1"/>
    <property type="molecule type" value="Genomic_DNA"/>
</dbReference>
<keyword evidence="1" id="KW-0812">Transmembrane</keyword>
<reference evidence="2 5" key="2">
    <citation type="submission" date="2019-12" db="EMBL/GenBank/DDBJ databases">
        <authorList>
            <person name="Zheng J."/>
        </authorList>
    </citation>
    <scope>NUCLEOTIDE SEQUENCE [LARGE SCALE GENOMIC DNA]</scope>
    <source>
        <strain evidence="2 5">DSM 27347</strain>
    </source>
</reference>
<feature type="transmembrane region" description="Helical" evidence="1">
    <location>
        <begin position="46"/>
        <end position="68"/>
    </location>
</feature>
<keyword evidence="1" id="KW-1133">Transmembrane helix</keyword>
<evidence type="ECO:0000313" key="5">
    <source>
        <dbReference type="Proteomes" id="UP000436801"/>
    </source>
</evidence>
<gene>
    <name evidence="2" type="ORF">GQR91_00675</name>
    <name evidence="3" type="ORF">SAMN05216557_10413</name>
</gene>
<evidence type="ECO:0000313" key="4">
    <source>
        <dbReference type="Proteomes" id="UP000323502"/>
    </source>
</evidence>
<keyword evidence="4" id="KW-1185">Reference proteome</keyword>
<dbReference type="AlphaFoldDB" id="A0A1G7LYC2"/>
<organism evidence="3 4">
    <name type="scientific">Sphingomonas carotinifaciens</name>
    <dbReference type="NCBI Taxonomy" id="1166323"/>
    <lineage>
        <taxon>Bacteria</taxon>
        <taxon>Pseudomonadati</taxon>
        <taxon>Pseudomonadota</taxon>
        <taxon>Alphaproteobacteria</taxon>
        <taxon>Sphingomonadales</taxon>
        <taxon>Sphingomonadaceae</taxon>
        <taxon>Sphingomonas</taxon>
    </lineage>
</organism>
<reference evidence="3 4" key="1">
    <citation type="submission" date="2016-10" db="EMBL/GenBank/DDBJ databases">
        <authorList>
            <person name="Varghese N."/>
            <person name="Submissions S."/>
        </authorList>
    </citation>
    <scope>NUCLEOTIDE SEQUENCE [LARGE SCALE GENOMIC DNA]</scope>
    <source>
        <strain evidence="3 4">S7-754</strain>
    </source>
</reference>
<protein>
    <submittedName>
        <fullName evidence="3">Uncharacterized protein</fullName>
    </submittedName>
</protein>
<feature type="transmembrane region" description="Helical" evidence="1">
    <location>
        <begin position="131"/>
        <end position="150"/>
    </location>
</feature>
<evidence type="ECO:0000313" key="3">
    <source>
        <dbReference type="EMBL" id="SDF54512.1"/>
    </source>
</evidence>
<evidence type="ECO:0000313" key="2">
    <source>
        <dbReference type="EMBL" id="MWC42177.1"/>
    </source>
</evidence>
<accession>A0A1G7LYC2</accession>
<dbReference type="RefSeq" id="WP_149682410.1">
    <property type="nucleotide sequence ID" value="NZ_FNBI01000004.1"/>
</dbReference>